<evidence type="ECO:0000256" key="2">
    <source>
        <dbReference type="ARBA" id="ARBA00006289"/>
    </source>
</evidence>
<feature type="compositionally biased region" description="Basic residues" evidence="4">
    <location>
        <begin position="557"/>
        <end position="569"/>
    </location>
</feature>
<keyword evidence="3" id="KW-0963">Cytoplasm</keyword>
<evidence type="ECO:0000259" key="5">
    <source>
        <dbReference type="Pfam" id="PF04112"/>
    </source>
</evidence>
<dbReference type="Pfam" id="PF04112">
    <property type="entry name" value="Mak10"/>
    <property type="match status" value="1"/>
</dbReference>
<evidence type="ECO:0000256" key="4">
    <source>
        <dbReference type="SAM" id="MobiDB-lite"/>
    </source>
</evidence>
<feature type="domain" description="NAA35-like TPR repeats" evidence="6">
    <location>
        <begin position="612"/>
        <end position="877"/>
    </location>
</feature>
<comment type="caution">
    <text evidence="7">The sequence shown here is derived from an EMBL/GenBank/DDBJ whole genome shotgun (WGS) entry which is preliminary data.</text>
</comment>
<dbReference type="RefSeq" id="XP_064850834.1">
    <property type="nucleotide sequence ID" value="XM_064994762.1"/>
</dbReference>
<evidence type="ECO:0000256" key="3">
    <source>
        <dbReference type="ARBA" id="ARBA00022490"/>
    </source>
</evidence>
<dbReference type="InterPro" id="IPR057982">
    <property type="entry name" value="TPR_NAA35"/>
</dbReference>
<name>A0AAV5QGI0_9ASCO</name>
<evidence type="ECO:0000313" key="7">
    <source>
        <dbReference type="EMBL" id="GMM33834.1"/>
    </source>
</evidence>
<reference evidence="7 8" key="1">
    <citation type="journal article" date="2023" name="Elife">
        <title>Identification of key yeast species and microbe-microbe interactions impacting larval growth of Drosophila in the wild.</title>
        <authorList>
            <person name="Mure A."/>
            <person name="Sugiura Y."/>
            <person name="Maeda R."/>
            <person name="Honda K."/>
            <person name="Sakurai N."/>
            <person name="Takahashi Y."/>
            <person name="Watada M."/>
            <person name="Katoh T."/>
            <person name="Gotoh A."/>
            <person name="Gotoh Y."/>
            <person name="Taniguchi I."/>
            <person name="Nakamura K."/>
            <person name="Hayashi T."/>
            <person name="Katayama T."/>
            <person name="Uemura T."/>
            <person name="Hattori Y."/>
        </authorList>
    </citation>
    <scope>NUCLEOTIDE SEQUENCE [LARGE SCALE GENOMIC DNA]</scope>
    <source>
        <strain evidence="7 8">SC-9</strain>
    </source>
</reference>
<evidence type="ECO:0000256" key="1">
    <source>
        <dbReference type="ARBA" id="ARBA00004496"/>
    </source>
</evidence>
<evidence type="ECO:0000259" key="6">
    <source>
        <dbReference type="Pfam" id="PF25789"/>
    </source>
</evidence>
<feature type="domain" description="NAA35-like N-terminal" evidence="5">
    <location>
        <begin position="34"/>
        <end position="227"/>
    </location>
</feature>
<dbReference type="Pfam" id="PF25789">
    <property type="entry name" value="TPR_NAA35"/>
    <property type="match status" value="1"/>
</dbReference>
<protein>
    <submittedName>
        <fullName evidence="7">Mak10 protein</fullName>
    </submittedName>
</protein>
<sequence length="1077" mass="122393">MAENAFVPQIDILNTQFTDVTSLFLSLSASSIPPNQVVQSSSFALFEGTHALEIANKHLDTSALTFPATESTVADFNFNNDSPLQFDDIIIIVDKLFRLTFLWLENNQMLSTTVLSCVYVEKLLLNYTKGKKITTKQDSLKFATLWDYQTEEELDQLYSQLKSYQKEYLQLSQTDGQSPRARFLKNYILTHTTFRSLLIGLVNIMSQLIQLFRSGVVYEEEDVISQLPQGLEVWNKMEDSVCQELVMGDIWAKKVECVTEADAATTNGLKLELLLSYSNIFKKMNELTRLLTRSFNLTNSNNDTIGIGYGSEFVDNVDASTPTNPNPTQVNTEFLESMVSSLSFFESKQPEVTKIIQTNTNIYSAQCFSQGIQKRLSNTRPLNKLPASEDIAGMSYAVINVRYFKSLMNWLKEVNYLMANFNVTNFRRFLELVFWKSGSVGSFDCGTTWGETVVWRSWVQLFMIRDNKSLFGSDVKLCEVMLGQMNWFAGIESGWLNMAFGGCQPEHPRVNASSSNNVQHQGVFGIIDTDPMEFIQRDLSIPKSYHGGDAVGLPPKPQKKNKKKSKSKTRSPADVGSLSLSSFNGEAPASIMRSLEMIINYDLVFMESAKTPYYCSSSNIKVSHREKLTELLGQVESTVFEWMSNISNNPSRQRQILSRSIVNFDSLQVAAERFDLWTHEELGIKEYTQFVPRKQQLSAILRDLPPALPFATYVYYLKLQTMLQYLLKGTPLQIYKPWEWSCVNWYGAYFADNLIIVLNRMKQCNTAKMQKLRYKIREVEKLENPAKFAKLVELMKQDLVFKYHLSEVNKFAGTTTTTTSSSSSSQSVYKTYNHQCLEILQLKLAKLMKVEDSLLDEMNYYESLKSMCRGTHQLLEVYSNLGVSVVCKPEFTWIETVIAKASSSSSSSVGFSDDDSFMAKLFGLRFKSFSSVGVPDPLTFSQFVIATTKDQKYLSDNNMVNWGLLKSNFDSILLEFSRTKKLVKDQLDKLEKESSDGVSNSFGKYNQLTNLLKCSIQHSLTIFKTKQMIETLEPESPIMSKTDIAKLIKSQNYAGEIQYEVGEGEASWFPLVKLVKK</sequence>
<dbReference type="AlphaFoldDB" id="A0AAV5QGI0"/>
<comment type="similarity">
    <text evidence="2">Belongs to the MAK10 family.</text>
</comment>
<dbReference type="PANTHER" id="PTHR21373:SF0">
    <property type="entry name" value="N-ALPHA-ACETYLTRANSFERASE 35, NATC AUXILIARY SUBUNIT"/>
    <property type="match status" value="1"/>
</dbReference>
<evidence type="ECO:0000313" key="8">
    <source>
        <dbReference type="Proteomes" id="UP001360560"/>
    </source>
</evidence>
<dbReference type="InterPro" id="IPR057983">
    <property type="entry name" value="NAA35-like_N"/>
</dbReference>
<accession>A0AAV5QGI0</accession>
<comment type="subcellular location">
    <subcellularLocation>
        <location evidence="1">Cytoplasm</location>
    </subcellularLocation>
</comment>
<dbReference type="EMBL" id="BTFZ01000002">
    <property type="protein sequence ID" value="GMM33834.1"/>
    <property type="molecule type" value="Genomic_DNA"/>
</dbReference>
<dbReference type="PANTHER" id="PTHR21373">
    <property type="entry name" value="GLUCOSE REPRESSIBLE PROTEIN MAK10"/>
    <property type="match status" value="1"/>
</dbReference>
<dbReference type="InterPro" id="IPR007244">
    <property type="entry name" value="Naa35_N"/>
</dbReference>
<dbReference type="Proteomes" id="UP001360560">
    <property type="component" value="Unassembled WGS sequence"/>
</dbReference>
<dbReference type="GO" id="GO:0031417">
    <property type="term" value="C:NatC complex"/>
    <property type="evidence" value="ECO:0007669"/>
    <property type="project" value="InterPro"/>
</dbReference>
<gene>
    <name evidence="7" type="ORF">DASC09_011590</name>
</gene>
<keyword evidence="8" id="KW-1185">Reference proteome</keyword>
<feature type="region of interest" description="Disordered" evidence="4">
    <location>
        <begin position="546"/>
        <end position="577"/>
    </location>
</feature>
<organism evidence="7 8">
    <name type="scientific">Saccharomycopsis crataegensis</name>
    <dbReference type="NCBI Taxonomy" id="43959"/>
    <lineage>
        <taxon>Eukaryota</taxon>
        <taxon>Fungi</taxon>
        <taxon>Dikarya</taxon>
        <taxon>Ascomycota</taxon>
        <taxon>Saccharomycotina</taxon>
        <taxon>Saccharomycetes</taxon>
        <taxon>Saccharomycopsidaceae</taxon>
        <taxon>Saccharomycopsis</taxon>
    </lineage>
</organism>
<proteinExistence type="inferred from homology"/>
<dbReference type="GeneID" id="90071813"/>